<feature type="compositionally biased region" description="Basic and acidic residues" evidence="1">
    <location>
        <begin position="107"/>
        <end position="162"/>
    </location>
</feature>
<name>A0A6J1H7K8_CUCMO</name>
<sequence>MPPKANYPPGFGLQNQLTYGSQQATTQGEGTSQAQHIPETSLESLIKEYMAKNDVVIQSQQASLRNLEVQVGQLANELRNRPLGKLPSDTEMPKREGMEQCQAIELRSGKEISSREEKIKEHSDSRSQETADTQQRKEEAVVQEEHNKNDAEALVQKEHSRNYAEIMKPPKTQTSVNSGQESRIYTPTPPFPQRIKRKKEEAHFEKFMDIFKEIHINIPLVEALKQMQNYVKFLKDVLTNRRKFEEFKVVPLNEECSAILKNKIPLKEKDPGSFTIPISIGGKKLGRALCDLGSSINLMPLSIYKKLGIGEARPTTVTLQLADRSFTHPEGKIEDILIQVDKFIFPADFIILDYEADHDVPTILGRPFLKTGRTLVDVHKGTIMLRMNDQQIEFHMNDNMKYPAVVEECSAIYKLAENLATDSWKQQQEEDSSWNNGTTGQAELEKTVRVFESLELEESINSSMKLSINDTFLNYILEEELFDIWEINFTKLSPPTSRWRVSKGHHFFDNG</sequence>
<dbReference type="CDD" id="cd00303">
    <property type="entry name" value="retropepsin_like"/>
    <property type="match status" value="1"/>
</dbReference>
<accession>A0A6J1H7K8</accession>
<dbReference type="Gene3D" id="2.40.70.10">
    <property type="entry name" value="Acid Proteases"/>
    <property type="match status" value="1"/>
</dbReference>
<feature type="compositionally biased region" description="Polar residues" evidence="1">
    <location>
        <begin position="171"/>
        <end position="185"/>
    </location>
</feature>
<dbReference type="PANTHER" id="PTHR33067">
    <property type="entry name" value="RNA-DIRECTED DNA POLYMERASE-RELATED"/>
    <property type="match status" value="1"/>
</dbReference>
<dbReference type="Proteomes" id="UP000504609">
    <property type="component" value="Unplaced"/>
</dbReference>
<feature type="compositionally biased region" description="Polar residues" evidence="1">
    <location>
        <begin position="13"/>
        <end position="35"/>
    </location>
</feature>
<protein>
    <submittedName>
        <fullName evidence="3">Uncharacterized protein LOC111461167</fullName>
    </submittedName>
</protein>
<feature type="region of interest" description="Disordered" evidence="1">
    <location>
        <begin position="106"/>
        <end position="192"/>
    </location>
</feature>
<dbReference type="KEGG" id="cmos:111461167"/>
<evidence type="ECO:0000256" key="1">
    <source>
        <dbReference type="SAM" id="MobiDB-lite"/>
    </source>
</evidence>
<gene>
    <name evidence="3" type="primary">LOC111461167</name>
</gene>
<dbReference type="AlphaFoldDB" id="A0A6J1H7K8"/>
<feature type="region of interest" description="Disordered" evidence="1">
    <location>
        <begin position="1"/>
        <end position="36"/>
    </location>
</feature>
<dbReference type="PANTHER" id="PTHR33067:SF9">
    <property type="entry name" value="RNA-DIRECTED DNA POLYMERASE"/>
    <property type="match status" value="1"/>
</dbReference>
<evidence type="ECO:0000313" key="2">
    <source>
        <dbReference type="Proteomes" id="UP000504609"/>
    </source>
</evidence>
<keyword evidence="2" id="KW-1185">Reference proteome</keyword>
<dbReference type="InterPro" id="IPR021109">
    <property type="entry name" value="Peptidase_aspartic_dom_sf"/>
</dbReference>
<dbReference type="GeneID" id="111461167"/>
<proteinExistence type="predicted"/>
<evidence type="ECO:0000313" key="3">
    <source>
        <dbReference type="RefSeq" id="XP_022960431.1"/>
    </source>
</evidence>
<reference evidence="3" key="1">
    <citation type="submission" date="2025-08" db="UniProtKB">
        <authorList>
            <consortium name="RefSeq"/>
        </authorList>
    </citation>
    <scope>IDENTIFICATION</scope>
    <source>
        <tissue evidence="3">Young leaves</tissue>
    </source>
</reference>
<dbReference type="RefSeq" id="XP_022960431.1">
    <property type="nucleotide sequence ID" value="XM_023104663.1"/>
</dbReference>
<organism evidence="2 3">
    <name type="scientific">Cucurbita moschata</name>
    <name type="common">Winter crookneck squash</name>
    <name type="synonym">Cucurbita pepo var. moschata</name>
    <dbReference type="NCBI Taxonomy" id="3662"/>
    <lineage>
        <taxon>Eukaryota</taxon>
        <taxon>Viridiplantae</taxon>
        <taxon>Streptophyta</taxon>
        <taxon>Embryophyta</taxon>
        <taxon>Tracheophyta</taxon>
        <taxon>Spermatophyta</taxon>
        <taxon>Magnoliopsida</taxon>
        <taxon>eudicotyledons</taxon>
        <taxon>Gunneridae</taxon>
        <taxon>Pentapetalae</taxon>
        <taxon>rosids</taxon>
        <taxon>fabids</taxon>
        <taxon>Cucurbitales</taxon>
        <taxon>Cucurbitaceae</taxon>
        <taxon>Cucurbiteae</taxon>
        <taxon>Cucurbita</taxon>
    </lineage>
</organism>